<name>A0A644XCD3_9ZZZZ</name>
<reference evidence="2" key="1">
    <citation type="submission" date="2019-08" db="EMBL/GenBank/DDBJ databases">
        <authorList>
            <person name="Kucharzyk K."/>
            <person name="Murdoch R.W."/>
            <person name="Higgins S."/>
            <person name="Loffler F."/>
        </authorList>
    </citation>
    <scope>NUCLEOTIDE SEQUENCE</scope>
</reference>
<dbReference type="InterPro" id="IPR013022">
    <property type="entry name" value="Xyl_isomerase-like_TIM-brl"/>
</dbReference>
<feature type="domain" description="Xylose isomerase-like TIM barrel" evidence="1">
    <location>
        <begin position="33"/>
        <end position="261"/>
    </location>
</feature>
<proteinExistence type="predicted"/>
<dbReference type="Pfam" id="PF01261">
    <property type="entry name" value="AP_endonuc_2"/>
    <property type="match status" value="1"/>
</dbReference>
<evidence type="ECO:0000259" key="1">
    <source>
        <dbReference type="Pfam" id="PF01261"/>
    </source>
</evidence>
<evidence type="ECO:0000313" key="2">
    <source>
        <dbReference type="EMBL" id="MPM11853.1"/>
    </source>
</evidence>
<sequence length="266" mass="30215">MKVPHLRIGTTSYILADDILPNVRYLAPMVDDIELVLFESEEMSNLPSKEVVEELAVLARQHDLTYTVHFPLDIRPGSADPALRSACVASILSIIALTRNLKPFGYVLHLTPELYGTVPSPEVERWHDCLGKTLQSLFEQTDVSPRMFCIETLSYPFACVQDLVERYDLSVTLDIGHVWLMGYDSRKVLDSLLERTRICHLHGVKGKTDHLGLDQGDGEAIEYFLKRLVLQGQRDRIERVLTLEVFSEAEFFASLSLLQESHAMMR</sequence>
<dbReference type="Gene3D" id="3.20.20.150">
    <property type="entry name" value="Divalent-metal-dependent TIM barrel enzymes"/>
    <property type="match status" value="1"/>
</dbReference>
<gene>
    <name evidence="2" type="ORF">SDC9_58204</name>
</gene>
<protein>
    <recommendedName>
        <fullName evidence="1">Xylose isomerase-like TIM barrel domain-containing protein</fullName>
    </recommendedName>
</protein>
<dbReference type="NCBIfam" id="NF041277">
    <property type="entry name" value="coba_remo_CbiR"/>
    <property type="match status" value="1"/>
</dbReference>
<comment type="caution">
    <text evidence="2">The sequence shown here is derived from an EMBL/GenBank/DDBJ whole genome shotgun (WGS) entry which is preliminary data.</text>
</comment>
<organism evidence="2">
    <name type="scientific">bioreactor metagenome</name>
    <dbReference type="NCBI Taxonomy" id="1076179"/>
    <lineage>
        <taxon>unclassified sequences</taxon>
        <taxon>metagenomes</taxon>
        <taxon>ecological metagenomes</taxon>
    </lineage>
</organism>
<dbReference type="EMBL" id="VSSQ01001888">
    <property type="protein sequence ID" value="MPM11853.1"/>
    <property type="molecule type" value="Genomic_DNA"/>
</dbReference>
<accession>A0A644XCD3</accession>
<dbReference type="AlphaFoldDB" id="A0A644XCD3"/>
<dbReference type="SUPFAM" id="SSF51658">
    <property type="entry name" value="Xylose isomerase-like"/>
    <property type="match status" value="1"/>
</dbReference>
<dbReference type="InterPro" id="IPR036237">
    <property type="entry name" value="Xyl_isomerase-like_sf"/>
</dbReference>